<sequence>MSKNLMFNRYTDTFHLSNNPLSCTKRNEKLGYFGKAVKLSPTVFALITPGKAEEARQKRETSVPVVYTKWPRVRLFVEFVKEVVND</sequence>
<accession>A0A3Q9I8Z5</accession>
<dbReference type="EMBL" id="MK301532">
    <property type="protein sequence ID" value="AZS12999.1"/>
    <property type="molecule type" value="Genomic_DNA"/>
</dbReference>
<keyword evidence="2" id="KW-1185">Reference proteome</keyword>
<reference evidence="1 2" key="1">
    <citation type="submission" date="2018-12" db="EMBL/GenBank/DDBJ databases">
        <title>Complete Genome Sequence of Escherichia Phage vB_EcoP-Ro45lw Isolated from the composting of food scraps and yard trimmings.</title>
        <authorList>
            <person name="Liao Y.-T."/>
            <person name="Liu F."/>
            <person name="Wu V.C."/>
        </authorList>
    </citation>
    <scope>NUCLEOTIDE SEQUENCE [LARGE SCALE GENOMIC DNA]</scope>
</reference>
<name>A0A3Q9I8Z5_9CAUD</name>
<dbReference type="Proteomes" id="UP000286882">
    <property type="component" value="Segment"/>
</dbReference>
<proteinExistence type="predicted"/>
<organism evidence="1 2">
    <name type="scientific">Escherichia phage Ro45lw</name>
    <dbReference type="NCBI Taxonomy" id="2498616"/>
    <lineage>
        <taxon>Viruses</taxon>
        <taxon>Duplodnaviria</taxon>
        <taxon>Heunggongvirae</taxon>
        <taxon>Uroviricota</taxon>
        <taxon>Caudoviricetes</taxon>
        <taxon>Autographivirales</taxon>
        <taxon>Autotranscriptaviridae</taxon>
        <taxon>Studiervirinae</taxon>
        <taxon>Kayfunavirus</taxon>
        <taxon>Kayfunavirus Ro45lw</taxon>
    </lineage>
</organism>
<evidence type="ECO:0000313" key="2">
    <source>
        <dbReference type="Proteomes" id="UP000286882"/>
    </source>
</evidence>
<evidence type="ECO:0008006" key="3">
    <source>
        <dbReference type="Google" id="ProtNLM"/>
    </source>
</evidence>
<evidence type="ECO:0000313" key="1">
    <source>
        <dbReference type="EMBL" id="AZS12999.1"/>
    </source>
</evidence>
<gene>
    <name evidence="1" type="ORF">Ro45lw_11</name>
</gene>
<protein>
    <recommendedName>
        <fullName evidence="3">Phage protein</fullName>
    </recommendedName>
</protein>